<dbReference type="EMBL" id="BMAR01000015">
    <property type="protein sequence ID" value="GFR46731.1"/>
    <property type="molecule type" value="Genomic_DNA"/>
</dbReference>
<dbReference type="AlphaFoldDB" id="A0AAD3HN64"/>
<reference evidence="2 3" key="1">
    <citation type="journal article" date="2021" name="Sci. Rep.">
        <title>Genome sequencing of the multicellular alga Astrephomene provides insights into convergent evolution of germ-soma differentiation.</title>
        <authorList>
            <person name="Yamashita S."/>
            <person name="Yamamoto K."/>
            <person name="Matsuzaki R."/>
            <person name="Suzuki S."/>
            <person name="Yamaguchi H."/>
            <person name="Hirooka S."/>
            <person name="Minakuchi Y."/>
            <person name="Miyagishima S."/>
            <person name="Kawachi M."/>
            <person name="Toyoda A."/>
            <person name="Nozaki H."/>
        </authorList>
    </citation>
    <scope>NUCLEOTIDE SEQUENCE [LARGE SCALE GENOMIC DNA]</scope>
    <source>
        <strain evidence="2 3">NIES-4017</strain>
    </source>
</reference>
<gene>
    <name evidence="2" type="ORF">Agub_g8354</name>
</gene>
<evidence type="ECO:0000313" key="3">
    <source>
        <dbReference type="Proteomes" id="UP001054857"/>
    </source>
</evidence>
<proteinExistence type="predicted"/>
<name>A0AAD3HN64_9CHLO</name>
<comment type="caution">
    <text evidence="2">The sequence shown here is derived from an EMBL/GenBank/DDBJ whole genome shotgun (WGS) entry which is preliminary data.</text>
</comment>
<dbReference type="SUPFAM" id="SSF49899">
    <property type="entry name" value="Concanavalin A-like lectins/glucanases"/>
    <property type="match status" value="1"/>
</dbReference>
<dbReference type="Proteomes" id="UP001054857">
    <property type="component" value="Unassembled WGS sequence"/>
</dbReference>
<dbReference type="InterPro" id="IPR043136">
    <property type="entry name" value="B30.2/SPRY_sf"/>
</dbReference>
<evidence type="ECO:0000256" key="1">
    <source>
        <dbReference type="SAM" id="MobiDB-lite"/>
    </source>
</evidence>
<organism evidence="2 3">
    <name type="scientific">Astrephomene gubernaculifera</name>
    <dbReference type="NCBI Taxonomy" id="47775"/>
    <lineage>
        <taxon>Eukaryota</taxon>
        <taxon>Viridiplantae</taxon>
        <taxon>Chlorophyta</taxon>
        <taxon>core chlorophytes</taxon>
        <taxon>Chlorophyceae</taxon>
        <taxon>CS clade</taxon>
        <taxon>Chlamydomonadales</taxon>
        <taxon>Astrephomenaceae</taxon>
        <taxon>Astrephomene</taxon>
    </lineage>
</organism>
<protein>
    <submittedName>
        <fullName evidence="2">Uncharacterized protein</fullName>
    </submittedName>
</protein>
<dbReference type="Gene3D" id="2.60.120.920">
    <property type="match status" value="1"/>
</dbReference>
<feature type="non-terminal residue" evidence="2">
    <location>
        <position position="208"/>
    </location>
</feature>
<keyword evidence="3" id="KW-1185">Reference proteome</keyword>
<dbReference type="InterPro" id="IPR013320">
    <property type="entry name" value="ConA-like_dom_sf"/>
</dbReference>
<dbReference type="PANTHER" id="PTHR12381:SF56">
    <property type="entry name" value="B30.2_SPRY DOMAIN-CONTAINING PROTEIN-RELATED"/>
    <property type="match status" value="1"/>
</dbReference>
<dbReference type="GO" id="GO:0003723">
    <property type="term" value="F:RNA binding"/>
    <property type="evidence" value="ECO:0007669"/>
    <property type="project" value="TreeGrafter"/>
</dbReference>
<evidence type="ECO:0000313" key="2">
    <source>
        <dbReference type="EMBL" id="GFR46731.1"/>
    </source>
</evidence>
<sequence length="208" mass="21199">MASTQNTGAGAAGSPFCYRVSLNPLDCNLDMVLSPDLLSAHTLSEGGCGYCWSGVRANLGIFARGKFFFRVTLGPPRQVNVHNTATLMTAYGMRAGVSRFQPAVEQLGEEPFSWAVCSTGSKASLPPKPTPTTSPQLPTTNNTNTNGIATTKPNPTAGAAASSADTPSAPATAGGGSLPTSAPASSSSSEDYMSYPVFVPGVLPPAAP</sequence>
<accession>A0AAD3HN64</accession>
<dbReference type="GO" id="GO:0000380">
    <property type="term" value="P:alternative mRNA splicing, via spliceosome"/>
    <property type="evidence" value="ECO:0007669"/>
    <property type="project" value="TreeGrafter"/>
</dbReference>
<feature type="compositionally biased region" description="Low complexity" evidence="1">
    <location>
        <begin position="133"/>
        <end position="189"/>
    </location>
</feature>
<feature type="region of interest" description="Disordered" evidence="1">
    <location>
        <begin position="119"/>
        <end position="208"/>
    </location>
</feature>
<dbReference type="GO" id="GO:0005634">
    <property type="term" value="C:nucleus"/>
    <property type="evidence" value="ECO:0007669"/>
    <property type="project" value="TreeGrafter"/>
</dbReference>
<dbReference type="PANTHER" id="PTHR12381">
    <property type="entry name" value="HETEROGENEOUS NUCLEAR RIBONUCLEOPROTEIN U FAMILY MEMBER"/>
    <property type="match status" value="1"/>
</dbReference>